<dbReference type="Proteomes" id="UP000814033">
    <property type="component" value="Unassembled WGS sequence"/>
</dbReference>
<evidence type="ECO:0000313" key="2">
    <source>
        <dbReference type="Proteomes" id="UP000814033"/>
    </source>
</evidence>
<dbReference type="EMBL" id="MU275842">
    <property type="protein sequence ID" value="KAI0053097.1"/>
    <property type="molecule type" value="Genomic_DNA"/>
</dbReference>
<accession>A0ACB8SAE3</accession>
<sequence>MALQDDWSTVLSDHPIFSHHTSSSSFARHQVDASYLELSTSTLPSFTDAEPETSQHSPRGRRQTMIIKDAELIVAVGKELRVTALGDTKLSRSTRKTYKVLHTPNIQFEIQHMALNPSGKLLVVAGAHQVAVVVLPRPGFMRLVPATIDCKSIQVGQFFHASTTAVPVAKVDWHPWGEAGSTLMVMTIDGKLREYDISVDTEEPLQVVSFVPERRASKTFNAIDKADLEVASFTLGKGKADWGPLTVYAVTRSGDVYAVCPYLPKNASVPSSYLHALDSFVSMKQEHLAQGISEVEAAKALGPIYDYQHRYVNALLKQLPPGTVFPASSRPILVHPPNTVKSLPARQGPFLLQPSPGILDGSEGGNATDIMYLSFGGGVDDEDPNTEKLGLLLVATQDGRVDVCLDVDKVEARWESRHQKKLELPMLAVYESIDLGLIHLLSTPHPSLLELLQGNYPVILGDPIHDDTVYVYHAFGVHVLHLDRMLRSLGNALKADSRGNSLANFFAEPALTDVRPIVSTFSIERKASNPVIAVAVPNDVYLTYSIFILTSTMRIVSYGLDVRSDHSASVAVAPSDDIKASDVERFLRPTDGPAAYVSHLGTKPFDIPDLFAQPSNVRVVLADPQASKELQVTPDTLRFLGSISEQFTSRIHEVYTSYGQVHVRQELQKVEYHHQLDKLREMKALVAQLKGARQKKTEERVKALRASQVALLSRMDRVLHELTKKANPELSDNETKWFDELKRMRDDVSGAGRYDEDSLKARVQALQHEYKRLLPQLKALQERESAHKKALQESNQGLGVSQAFEFGQQFNKERMRISKIQKDIAEMATSLELSLSRPPHLREA</sequence>
<gene>
    <name evidence="1" type="ORF">FA95DRAFT_1552989</name>
</gene>
<organism evidence="1 2">
    <name type="scientific">Auriscalpium vulgare</name>
    <dbReference type="NCBI Taxonomy" id="40419"/>
    <lineage>
        <taxon>Eukaryota</taxon>
        <taxon>Fungi</taxon>
        <taxon>Dikarya</taxon>
        <taxon>Basidiomycota</taxon>
        <taxon>Agaricomycotina</taxon>
        <taxon>Agaricomycetes</taxon>
        <taxon>Russulales</taxon>
        <taxon>Auriscalpiaceae</taxon>
        <taxon>Auriscalpium</taxon>
    </lineage>
</organism>
<evidence type="ECO:0000313" key="1">
    <source>
        <dbReference type="EMBL" id="KAI0053097.1"/>
    </source>
</evidence>
<proteinExistence type="predicted"/>
<name>A0ACB8SAE3_9AGAM</name>
<protein>
    <submittedName>
        <fullName evidence="1">Uncharacterized protein</fullName>
    </submittedName>
</protein>
<reference evidence="1" key="2">
    <citation type="journal article" date="2022" name="New Phytol.">
        <title>Evolutionary transition to the ectomycorrhizal habit in the genomes of a hyperdiverse lineage of mushroom-forming fungi.</title>
        <authorList>
            <person name="Looney B."/>
            <person name="Miyauchi S."/>
            <person name="Morin E."/>
            <person name="Drula E."/>
            <person name="Courty P.E."/>
            <person name="Kohler A."/>
            <person name="Kuo A."/>
            <person name="LaButti K."/>
            <person name="Pangilinan J."/>
            <person name="Lipzen A."/>
            <person name="Riley R."/>
            <person name="Andreopoulos W."/>
            <person name="He G."/>
            <person name="Johnson J."/>
            <person name="Nolan M."/>
            <person name="Tritt A."/>
            <person name="Barry K.W."/>
            <person name="Grigoriev I.V."/>
            <person name="Nagy L.G."/>
            <person name="Hibbett D."/>
            <person name="Henrissat B."/>
            <person name="Matheny P.B."/>
            <person name="Labbe J."/>
            <person name="Martin F.M."/>
        </authorList>
    </citation>
    <scope>NUCLEOTIDE SEQUENCE</scope>
    <source>
        <strain evidence="1">FP105234-sp</strain>
    </source>
</reference>
<keyword evidence="2" id="KW-1185">Reference proteome</keyword>
<reference evidence="1" key="1">
    <citation type="submission" date="2021-02" db="EMBL/GenBank/DDBJ databases">
        <authorList>
            <consortium name="DOE Joint Genome Institute"/>
            <person name="Ahrendt S."/>
            <person name="Looney B.P."/>
            <person name="Miyauchi S."/>
            <person name="Morin E."/>
            <person name="Drula E."/>
            <person name="Courty P.E."/>
            <person name="Chicoki N."/>
            <person name="Fauchery L."/>
            <person name="Kohler A."/>
            <person name="Kuo A."/>
            <person name="Labutti K."/>
            <person name="Pangilinan J."/>
            <person name="Lipzen A."/>
            <person name="Riley R."/>
            <person name="Andreopoulos W."/>
            <person name="He G."/>
            <person name="Johnson J."/>
            <person name="Barry K.W."/>
            <person name="Grigoriev I.V."/>
            <person name="Nagy L."/>
            <person name="Hibbett D."/>
            <person name="Henrissat B."/>
            <person name="Matheny P.B."/>
            <person name="Labbe J."/>
            <person name="Martin F."/>
        </authorList>
    </citation>
    <scope>NUCLEOTIDE SEQUENCE</scope>
    <source>
        <strain evidence="1">FP105234-sp</strain>
    </source>
</reference>
<comment type="caution">
    <text evidence="1">The sequence shown here is derived from an EMBL/GenBank/DDBJ whole genome shotgun (WGS) entry which is preliminary data.</text>
</comment>